<reference evidence="2" key="1">
    <citation type="journal article" date="2017" name="Nat. Ecol. Evol.">
        <title>Genome expansion and lineage-specific genetic innovations in the forest pathogenic fungi Armillaria.</title>
        <authorList>
            <person name="Sipos G."/>
            <person name="Prasanna A.N."/>
            <person name="Walter M.C."/>
            <person name="O'Connor E."/>
            <person name="Balint B."/>
            <person name="Krizsan K."/>
            <person name="Kiss B."/>
            <person name="Hess J."/>
            <person name="Varga T."/>
            <person name="Slot J."/>
            <person name="Riley R."/>
            <person name="Boka B."/>
            <person name="Rigling D."/>
            <person name="Barry K."/>
            <person name="Lee J."/>
            <person name="Mihaltcheva S."/>
            <person name="LaButti K."/>
            <person name="Lipzen A."/>
            <person name="Waldron R."/>
            <person name="Moloney N.M."/>
            <person name="Sperisen C."/>
            <person name="Kredics L."/>
            <person name="Vagvoelgyi C."/>
            <person name="Patrignani A."/>
            <person name="Fitzpatrick D."/>
            <person name="Nagy I."/>
            <person name="Doyle S."/>
            <person name="Anderson J.B."/>
            <person name="Grigoriev I.V."/>
            <person name="Gueldener U."/>
            <person name="Muensterkoetter M."/>
            <person name="Nagy L.G."/>
        </authorList>
    </citation>
    <scope>NUCLEOTIDE SEQUENCE [LARGE SCALE GENOMIC DNA]</scope>
    <source>
        <strain evidence="2">Ar21-2</strain>
    </source>
</reference>
<dbReference type="InParanoid" id="A0A2H3D141"/>
<evidence type="ECO:0000313" key="1">
    <source>
        <dbReference type="EMBL" id="PBK81236.1"/>
    </source>
</evidence>
<dbReference type="AlphaFoldDB" id="A0A2H3D141"/>
<dbReference type="EMBL" id="KZ293733">
    <property type="protein sequence ID" value="PBK81236.1"/>
    <property type="molecule type" value="Genomic_DNA"/>
</dbReference>
<organism evidence="1 2">
    <name type="scientific">Armillaria gallica</name>
    <name type="common">Bulbous honey fungus</name>
    <name type="synonym">Armillaria bulbosa</name>
    <dbReference type="NCBI Taxonomy" id="47427"/>
    <lineage>
        <taxon>Eukaryota</taxon>
        <taxon>Fungi</taxon>
        <taxon>Dikarya</taxon>
        <taxon>Basidiomycota</taxon>
        <taxon>Agaricomycotina</taxon>
        <taxon>Agaricomycetes</taxon>
        <taxon>Agaricomycetidae</taxon>
        <taxon>Agaricales</taxon>
        <taxon>Marasmiineae</taxon>
        <taxon>Physalacriaceae</taxon>
        <taxon>Armillaria</taxon>
    </lineage>
</organism>
<dbReference type="Proteomes" id="UP000217790">
    <property type="component" value="Unassembled WGS sequence"/>
</dbReference>
<protein>
    <submittedName>
        <fullName evidence="1">Uncharacterized protein</fullName>
    </submittedName>
</protein>
<accession>A0A2H3D141</accession>
<evidence type="ECO:0000313" key="2">
    <source>
        <dbReference type="Proteomes" id="UP000217790"/>
    </source>
</evidence>
<name>A0A2H3D141_ARMGA</name>
<proteinExistence type="predicted"/>
<gene>
    <name evidence="1" type="ORF">ARMGADRAFT_1020476</name>
</gene>
<feature type="non-terminal residue" evidence="1">
    <location>
        <position position="1"/>
    </location>
</feature>
<feature type="non-terminal residue" evidence="1">
    <location>
        <position position="116"/>
    </location>
</feature>
<sequence length="116" mass="12942">TLTNLCGLGRSSTVVVILLPLNGFNLDDCRSLVRADAALPRQLWWRMELGELGKSMIRYCATVYDSIHNGYPEARVLHTGITVLLSHIVGGETLSSSTRASRSSRRPFNLRFPHFL</sequence>
<keyword evidence="2" id="KW-1185">Reference proteome</keyword>